<organism evidence="1">
    <name type="scientific">marine sediment metagenome</name>
    <dbReference type="NCBI Taxonomy" id="412755"/>
    <lineage>
        <taxon>unclassified sequences</taxon>
        <taxon>metagenomes</taxon>
        <taxon>ecological metagenomes</taxon>
    </lineage>
</organism>
<reference evidence="1" key="1">
    <citation type="journal article" date="2015" name="Nature">
        <title>Complex archaea that bridge the gap between prokaryotes and eukaryotes.</title>
        <authorList>
            <person name="Spang A."/>
            <person name="Saw J.H."/>
            <person name="Jorgensen S.L."/>
            <person name="Zaremba-Niedzwiedzka K."/>
            <person name="Martijn J."/>
            <person name="Lind A.E."/>
            <person name="van Eijk R."/>
            <person name="Schleper C."/>
            <person name="Guy L."/>
            <person name="Ettema T.J."/>
        </authorList>
    </citation>
    <scope>NUCLEOTIDE SEQUENCE</scope>
</reference>
<sequence length="73" mass="8214">MEFYMDVEREANPLALPDATVFYVGFGSRPLDKKGWPQPVRHGWYWQRLTDCGHTGPFNTEADAIADARDGAA</sequence>
<dbReference type="AlphaFoldDB" id="A0A0F9QCT9"/>
<comment type="caution">
    <text evidence="1">The sequence shown here is derived from an EMBL/GenBank/DDBJ whole genome shotgun (WGS) entry which is preliminary data.</text>
</comment>
<accession>A0A0F9QCT9</accession>
<dbReference type="EMBL" id="LAZR01001710">
    <property type="protein sequence ID" value="KKN40359.1"/>
    <property type="molecule type" value="Genomic_DNA"/>
</dbReference>
<proteinExistence type="predicted"/>
<evidence type="ECO:0000313" key="1">
    <source>
        <dbReference type="EMBL" id="KKN40359.1"/>
    </source>
</evidence>
<protein>
    <submittedName>
        <fullName evidence="1">Uncharacterized protein</fullName>
    </submittedName>
</protein>
<name>A0A0F9QCT9_9ZZZZ</name>
<gene>
    <name evidence="1" type="ORF">LCGC14_0734110</name>
</gene>